<evidence type="ECO:0000313" key="1">
    <source>
        <dbReference type="EMBL" id="PBK82143.1"/>
    </source>
</evidence>
<proteinExistence type="predicted"/>
<sequence length="75" mass="8518">MTLAQSSNPGVIESRFSKVSWSGYVKAKAALKFGLFLSRWYLVESHKPESWDLFSDKFISDIQSQVLTTLVDMTL</sequence>
<name>A0A2H3D1F2_ARMGA</name>
<reference evidence="2" key="1">
    <citation type="journal article" date="2017" name="Nat. Ecol. Evol.">
        <title>Genome expansion and lineage-specific genetic innovations in the forest pathogenic fungi Armillaria.</title>
        <authorList>
            <person name="Sipos G."/>
            <person name="Prasanna A.N."/>
            <person name="Walter M.C."/>
            <person name="O'Connor E."/>
            <person name="Balint B."/>
            <person name="Krizsan K."/>
            <person name="Kiss B."/>
            <person name="Hess J."/>
            <person name="Varga T."/>
            <person name="Slot J."/>
            <person name="Riley R."/>
            <person name="Boka B."/>
            <person name="Rigling D."/>
            <person name="Barry K."/>
            <person name="Lee J."/>
            <person name="Mihaltcheva S."/>
            <person name="LaButti K."/>
            <person name="Lipzen A."/>
            <person name="Waldron R."/>
            <person name="Moloney N.M."/>
            <person name="Sperisen C."/>
            <person name="Kredics L."/>
            <person name="Vagvoelgyi C."/>
            <person name="Patrignani A."/>
            <person name="Fitzpatrick D."/>
            <person name="Nagy I."/>
            <person name="Doyle S."/>
            <person name="Anderson J.B."/>
            <person name="Grigoriev I.V."/>
            <person name="Gueldener U."/>
            <person name="Muensterkoetter M."/>
            <person name="Nagy L.G."/>
        </authorList>
    </citation>
    <scope>NUCLEOTIDE SEQUENCE [LARGE SCALE GENOMIC DNA]</scope>
    <source>
        <strain evidence="2">Ar21-2</strain>
    </source>
</reference>
<keyword evidence="2" id="KW-1185">Reference proteome</keyword>
<dbReference type="EMBL" id="KZ293721">
    <property type="protein sequence ID" value="PBK82143.1"/>
    <property type="molecule type" value="Genomic_DNA"/>
</dbReference>
<organism evidence="1 2">
    <name type="scientific">Armillaria gallica</name>
    <name type="common">Bulbous honey fungus</name>
    <name type="synonym">Armillaria bulbosa</name>
    <dbReference type="NCBI Taxonomy" id="47427"/>
    <lineage>
        <taxon>Eukaryota</taxon>
        <taxon>Fungi</taxon>
        <taxon>Dikarya</taxon>
        <taxon>Basidiomycota</taxon>
        <taxon>Agaricomycotina</taxon>
        <taxon>Agaricomycetes</taxon>
        <taxon>Agaricomycetidae</taxon>
        <taxon>Agaricales</taxon>
        <taxon>Marasmiineae</taxon>
        <taxon>Physalacriaceae</taxon>
        <taxon>Armillaria</taxon>
    </lineage>
</organism>
<feature type="non-terminal residue" evidence="1">
    <location>
        <position position="75"/>
    </location>
</feature>
<protein>
    <submittedName>
        <fullName evidence="1">Uncharacterized protein</fullName>
    </submittedName>
</protein>
<gene>
    <name evidence="1" type="ORF">ARMGADRAFT_1019898</name>
</gene>
<evidence type="ECO:0000313" key="2">
    <source>
        <dbReference type="Proteomes" id="UP000217790"/>
    </source>
</evidence>
<dbReference type="Proteomes" id="UP000217790">
    <property type="component" value="Unassembled WGS sequence"/>
</dbReference>
<dbReference type="AlphaFoldDB" id="A0A2H3D1F2"/>
<dbReference type="InParanoid" id="A0A2H3D1F2"/>
<accession>A0A2H3D1F2</accession>